<comment type="caution">
    <text evidence="3">The sequence shown here is derived from an EMBL/GenBank/DDBJ whole genome shotgun (WGS) entry which is preliminary data.</text>
</comment>
<gene>
    <name evidence="3" type="ORF">GCU60_06615</name>
</gene>
<dbReference type="PANTHER" id="PTHR24260:SF132">
    <property type="entry name" value="PEPTIDASE S1 DOMAIN-CONTAINING PROTEIN"/>
    <property type="match status" value="1"/>
</dbReference>
<feature type="chain" id="PRO_5026798676" evidence="1">
    <location>
        <begin position="29"/>
        <end position="293"/>
    </location>
</feature>
<evidence type="ECO:0000256" key="1">
    <source>
        <dbReference type="SAM" id="SignalP"/>
    </source>
</evidence>
<dbReference type="InterPro" id="IPR043504">
    <property type="entry name" value="Peptidase_S1_PA_chymotrypsin"/>
</dbReference>
<evidence type="ECO:0000313" key="4">
    <source>
        <dbReference type="Proteomes" id="UP000479241"/>
    </source>
</evidence>
<dbReference type="AlphaFoldDB" id="A0A6L9W1T7"/>
<name>A0A6L9W1T7_9ACTN</name>
<dbReference type="PRINTS" id="PR00722">
    <property type="entry name" value="CHYMOTRYPSIN"/>
</dbReference>
<dbReference type="PROSITE" id="PS50240">
    <property type="entry name" value="TRYPSIN_DOM"/>
    <property type="match status" value="1"/>
</dbReference>
<dbReference type="InterPro" id="IPR009003">
    <property type="entry name" value="Peptidase_S1_PA"/>
</dbReference>
<dbReference type="GO" id="GO:0006508">
    <property type="term" value="P:proteolysis"/>
    <property type="evidence" value="ECO:0007669"/>
    <property type="project" value="UniProtKB-KW"/>
</dbReference>
<reference evidence="3 4" key="1">
    <citation type="submission" date="2019-12" db="EMBL/GenBank/DDBJ databases">
        <title>the WGS of Blastococcus saxobsidens 67B17.</title>
        <authorList>
            <person name="Jiang Z."/>
        </authorList>
    </citation>
    <scope>NUCLEOTIDE SEQUENCE [LARGE SCALE GENOMIC DNA]</scope>
    <source>
        <strain evidence="3 4">67B17</strain>
    </source>
</reference>
<organism evidence="3 4">
    <name type="scientific">Blastococcus saxobsidens</name>
    <dbReference type="NCBI Taxonomy" id="138336"/>
    <lineage>
        <taxon>Bacteria</taxon>
        <taxon>Bacillati</taxon>
        <taxon>Actinomycetota</taxon>
        <taxon>Actinomycetes</taxon>
        <taxon>Geodermatophilales</taxon>
        <taxon>Geodermatophilaceae</taxon>
        <taxon>Blastococcus</taxon>
    </lineage>
</organism>
<dbReference type="PROSITE" id="PS00134">
    <property type="entry name" value="TRYPSIN_HIS"/>
    <property type="match status" value="1"/>
</dbReference>
<dbReference type="Gene3D" id="2.40.10.10">
    <property type="entry name" value="Trypsin-like serine proteases"/>
    <property type="match status" value="1"/>
</dbReference>
<dbReference type="InterPro" id="IPR001314">
    <property type="entry name" value="Peptidase_S1A"/>
</dbReference>
<dbReference type="InterPro" id="IPR018114">
    <property type="entry name" value="TRYPSIN_HIS"/>
</dbReference>
<dbReference type="PANTHER" id="PTHR24260">
    <property type="match status" value="1"/>
</dbReference>
<dbReference type="InterPro" id="IPR001254">
    <property type="entry name" value="Trypsin_dom"/>
</dbReference>
<keyword evidence="3" id="KW-0378">Hydrolase</keyword>
<dbReference type="Proteomes" id="UP000479241">
    <property type="component" value="Unassembled WGS sequence"/>
</dbReference>
<feature type="signal peptide" evidence="1">
    <location>
        <begin position="1"/>
        <end position="28"/>
    </location>
</feature>
<keyword evidence="3" id="KW-0645">Protease</keyword>
<dbReference type="RefSeq" id="WP_163203446.1">
    <property type="nucleotide sequence ID" value="NZ_JAAGWG010000008.1"/>
</dbReference>
<proteinExistence type="predicted"/>
<evidence type="ECO:0000259" key="2">
    <source>
        <dbReference type="PROSITE" id="PS50240"/>
    </source>
</evidence>
<feature type="domain" description="Peptidase S1" evidence="2">
    <location>
        <begin position="29"/>
        <end position="283"/>
    </location>
</feature>
<protein>
    <submittedName>
        <fullName evidence="3">Trypsin-like serine protease</fullName>
    </submittedName>
</protein>
<sequence length="293" mass="31057">MRKRVQAVLVGMVAMLGVGLVAPAPAGAITGGQVDSANEFANVGIIAFYDATGRYRCSATLVTPTVLLTAAHCTAGTVGDTLVNFNWFIDDEAPSDLPRAADDTGDGISTSGYAGSQGQWLAGTAHTHPQYSDFTDLKNWNDVGVVVLDEPVTGITPAELAPRDQLEQYRQPKLNKTLFTVVGYGTEVRQATEGPQKPTPQSYPIVRRYTDVVGQKLTPQILQANGNEHDNRGGGGSCFGDSGGPSFDPQGYLVTVTSYGYTSNCRYIDGLQRVDIAVVQDWLAGFGVHPAAA</sequence>
<dbReference type="InterPro" id="IPR051333">
    <property type="entry name" value="CLIP_Serine_Protease"/>
</dbReference>
<dbReference type="SMART" id="SM00020">
    <property type="entry name" value="Tryp_SPc"/>
    <property type="match status" value="1"/>
</dbReference>
<dbReference type="EMBL" id="JAAGWG010000008">
    <property type="protein sequence ID" value="NEK85434.1"/>
    <property type="molecule type" value="Genomic_DNA"/>
</dbReference>
<keyword evidence="1" id="KW-0732">Signal</keyword>
<evidence type="ECO:0000313" key="3">
    <source>
        <dbReference type="EMBL" id="NEK85434.1"/>
    </source>
</evidence>
<dbReference type="SUPFAM" id="SSF50494">
    <property type="entry name" value="Trypsin-like serine proteases"/>
    <property type="match status" value="1"/>
</dbReference>
<accession>A0A6L9W1T7</accession>
<dbReference type="GO" id="GO:0004252">
    <property type="term" value="F:serine-type endopeptidase activity"/>
    <property type="evidence" value="ECO:0007669"/>
    <property type="project" value="InterPro"/>
</dbReference>
<dbReference type="Pfam" id="PF00089">
    <property type="entry name" value="Trypsin"/>
    <property type="match status" value="1"/>
</dbReference>